<evidence type="ECO:0000313" key="2">
    <source>
        <dbReference type="EMBL" id="KAK9421206.1"/>
    </source>
</evidence>
<organism evidence="2 3">
    <name type="scientific">Seiridium unicorne</name>
    <dbReference type="NCBI Taxonomy" id="138068"/>
    <lineage>
        <taxon>Eukaryota</taxon>
        <taxon>Fungi</taxon>
        <taxon>Dikarya</taxon>
        <taxon>Ascomycota</taxon>
        <taxon>Pezizomycotina</taxon>
        <taxon>Sordariomycetes</taxon>
        <taxon>Xylariomycetidae</taxon>
        <taxon>Amphisphaeriales</taxon>
        <taxon>Sporocadaceae</taxon>
        <taxon>Seiridium</taxon>
    </lineage>
</organism>
<feature type="compositionally biased region" description="Basic and acidic residues" evidence="1">
    <location>
        <begin position="9"/>
        <end position="21"/>
    </location>
</feature>
<reference evidence="2 3" key="1">
    <citation type="journal article" date="2024" name="J. Plant Pathol.">
        <title>Sequence and assembly of the genome of Seiridium unicorne, isolate CBS 538.82, causal agent of cypress canker disease.</title>
        <authorList>
            <person name="Scali E."/>
            <person name="Rocca G.D."/>
            <person name="Danti R."/>
            <person name="Garbelotto M."/>
            <person name="Barberini S."/>
            <person name="Baroncelli R."/>
            <person name="Emiliani G."/>
        </authorList>
    </citation>
    <scope>NUCLEOTIDE SEQUENCE [LARGE SCALE GENOMIC DNA]</scope>
    <source>
        <strain evidence="2 3">BM-138-508</strain>
    </source>
</reference>
<evidence type="ECO:0000256" key="1">
    <source>
        <dbReference type="SAM" id="MobiDB-lite"/>
    </source>
</evidence>
<keyword evidence="3" id="KW-1185">Reference proteome</keyword>
<name>A0ABR2V3A0_9PEZI</name>
<protein>
    <submittedName>
        <fullName evidence="2">Uncharacterized protein</fullName>
    </submittedName>
</protein>
<accession>A0ABR2V3A0</accession>
<sequence length="81" mass="8634">MSSNPVLDEAAHDKIATESKNHPSHAGVPGSNIDSGKASTGVIDSQPKGQHEEDFKKIAGLEQDQGKQDEIERNIGNADQK</sequence>
<feature type="compositionally biased region" description="Basic and acidic residues" evidence="1">
    <location>
        <begin position="49"/>
        <end position="73"/>
    </location>
</feature>
<gene>
    <name evidence="2" type="ORF">SUNI508_06054</name>
</gene>
<dbReference type="Proteomes" id="UP001408356">
    <property type="component" value="Unassembled WGS sequence"/>
</dbReference>
<feature type="region of interest" description="Disordered" evidence="1">
    <location>
        <begin position="1"/>
        <end position="81"/>
    </location>
</feature>
<comment type="caution">
    <text evidence="2">The sequence shown here is derived from an EMBL/GenBank/DDBJ whole genome shotgun (WGS) entry which is preliminary data.</text>
</comment>
<proteinExistence type="predicted"/>
<evidence type="ECO:0000313" key="3">
    <source>
        <dbReference type="Proteomes" id="UP001408356"/>
    </source>
</evidence>
<dbReference type="EMBL" id="JARVKF010000201">
    <property type="protein sequence ID" value="KAK9421206.1"/>
    <property type="molecule type" value="Genomic_DNA"/>
</dbReference>